<accession>A0A2S1GMJ2</accession>
<keyword evidence="1" id="KW-0472">Membrane</keyword>
<organism evidence="2 3">
    <name type="scientific">Pseudomonas phage Njord</name>
    <dbReference type="NCBI Taxonomy" id="2163985"/>
    <lineage>
        <taxon>Viruses</taxon>
        <taxon>Duplodnaviria</taxon>
        <taxon>Heunggongvirae</taxon>
        <taxon>Uroviricota</taxon>
        <taxon>Caudoviricetes</taxon>
        <taxon>Autographivirales</taxon>
        <taxon>Autosignataviridae</taxon>
        <taxon>Colwellvirinae</taxon>
        <taxon>Njordvirus</taxon>
        <taxon>Njordvirus njord</taxon>
        <taxon>Uliginvirus njord</taxon>
    </lineage>
</organism>
<dbReference type="KEGG" id="vg:54991011"/>
<keyword evidence="3" id="KW-1185">Reference proteome</keyword>
<reference evidence="2 3" key="1">
    <citation type="submission" date="2018-03" db="EMBL/GenBank/DDBJ databases">
        <title>Phage therapy in agriculture - a green tech approach to combat plant pathogenic bacteria.</title>
        <authorList>
            <person name="Carstens A.B."/>
            <person name="Djurhuus A.M."/>
            <person name="Hansen L.H."/>
        </authorList>
    </citation>
    <scope>NUCLEOTIDE SEQUENCE [LARGE SCALE GENOMIC DNA]</scope>
</reference>
<keyword evidence="1" id="KW-1133">Transmembrane helix</keyword>
<evidence type="ECO:0000313" key="2">
    <source>
        <dbReference type="EMBL" id="AWD90594.1"/>
    </source>
</evidence>
<dbReference type="GeneID" id="54991011"/>
<evidence type="ECO:0000313" key="3">
    <source>
        <dbReference type="Proteomes" id="UP000247221"/>
    </source>
</evidence>
<dbReference type="EMBL" id="MH113812">
    <property type="protein sequence ID" value="AWD90594.1"/>
    <property type="molecule type" value="Genomic_DNA"/>
</dbReference>
<keyword evidence="1" id="KW-0812">Transmembrane</keyword>
<protein>
    <submittedName>
        <fullName evidence="2">Uncharacterized protein</fullName>
    </submittedName>
</protein>
<feature type="transmembrane region" description="Helical" evidence="1">
    <location>
        <begin position="12"/>
        <end position="38"/>
    </location>
</feature>
<sequence>MLPSHTLHLAATVAFIFATFVLLVFVLVAAGWDLLVYFRHGTALYKGLGWFYYDAT</sequence>
<dbReference type="RefSeq" id="YP_009800512.1">
    <property type="nucleotide sequence ID" value="NC_047954.1"/>
</dbReference>
<evidence type="ECO:0000256" key="1">
    <source>
        <dbReference type="SAM" id="Phobius"/>
    </source>
</evidence>
<name>A0A2S1GMJ2_9CAUD</name>
<proteinExistence type="predicted"/>
<dbReference type="Proteomes" id="UP000247221">
    <property type="component" value="Segment"/>
</dbReference>